<protein>
    <submittedName>
        <fullName evidence="2">Uncharacterized protein</fullName>
    </submittedName>
</protein>
<feature type="compositionally biased region" description="Polar residues" evidence="1">
    <location>
        <begin position="14"/>
        <end position="30"/>
    </location>
</feature>
<evidence type="ECO:0000313" key="2">
    <source>
        <dbReference type="EMBL" id="EDO04511.1"/>
    </source>
</evidence>
<dbReference type="AlphaFoldDB" id="A7ENU5"/>
<organism evidence="2 3">
    <name type="scientific">Sclerotinia sclerotiorum (strain ATCC 18683 / 1980 / Ss-1)</name>
    <name type="common">White mold</name>
    <name type="synonym">Whetzelinia sclerotiorum</name>
    <dbReference type="NCBI Taxonomy" id="665079"/>
    <lineage>
        <taxon>Eukaryota</taxon>
        <taxon>Fungi</taxon>
        <taxon>Dikarya</taxon>
        <taxon>Ascomycota</taxon>
        <taxon>Pezizomycotina</taxon>
        <taxon>Leotiomycetes</taxon>
        <taxon>Helotiales</taxon>
        <taxon>Sclerotiniaceae</taxon>
        <taxon>Sclerotinia</taxon>
    </lineage>
</organism>
<dbReference type="KEGG" id="ssl:SS1G_06994"/>
<dbReference type="HOGENOM" id="CLU_3191601_0_0_1"/>
<dbReference type="InParanoid" id="A7ENU5"/>
<dbReference type="Proteomes" id="UP000001312">
    <property type="component" value="Unassembled WGS sequence"/>
</dbReference>
<evidence type="ECO:0000313" key="3">
    <source>
        <dbReference type="Proteomes" id="UP000001312"/>
    </source>
</evidence>
<evidence type="ECO:0000256" key="1">
    <source>
        <dbReference type="SAM" id="MobiDB-lite"/>
    </source>
</evidence>
<sequence>MSTYEDKPHKHHTNTTQIPQKHHTNTTPNWSEVHYVDTASMINCME</sequence>
<accession>A7ENU5</accession>
<keyword evidence="3" id="KW-1185">Reference proteome</keyword>
<feature type="region of interest" description="Disordered" evidence="1">
    <location>
        <begin position="1"/>
        <end position="30"/>
    </location>
</feature>
<dbReference type="RefSeq" id="XP_001591548.1">
    <property type="nucleotide sequence ID" value="XM_001591498.1"/>
</dbReference>
<dbReference type="GeneID" id="5487699"/>
<reference evidence="3" key="1">
    <citation type="journal article" date="2011" name="PLoS Genet.">
        <title>Genomic analysis of the necrotrophic fungal pathogens Sclerotinia sclerotiorum and Botrytis cinerea.</title>
        <authorList>
            <person name="Amselem J."/>
            <person name="Cuomo C.A."/>
            <person name="van Kan J.A."/>
            <person name="Viaud M."/>
            <person name="Benito E.P."/>
            <person name="Couloux A."/>
            <person name="Coutinho P.M."/>
            <person name="de Vries R.P."/>
            <person name="Dyer P.S."/>
            <person name="Fillinger S."/>
            <person name="Fournier E."/>
            <person name="Gout L."/>
            <person name="Hahn M."/>
            <person name="Kohn L."/>
            <person name="Lapalu N."/>
            <person name="Plummer K.M."/>
            <person name="Pradier J.M."/>
            <person name="Quevillon E."/>
            <person name="Sharon A."/>
            <person name="Simon A."/>
            <person name="ten Have A."/>
            <person name="Tudzynski B."/>
            <person name="Tudzynski P."/>
            <person name="Wincker P."/>
            <person name="Andrew M."/>
            <person name="Anthouard V."/>
            <person name="Beever R.E."/>
            <person name="Beffa R."/>
            <person name="Benoit I."/>
            <person name="Bouzid O."/>
            <person name="Brault B."/>
            <person name="Chen Z."/>
            <person name="Choquer M."/>
            <person name="Collemare J."/>
            <person name="Cotton P."/>
            <person name="Danchin E.G."/>
            <person name="Da Silva C."/>
            <person name="Gautier A."/>
            <person name="Giraud C."/>
            <person name="Giraud T."/>
            <person name="Gonzalez C."/>
            <person name="Grossetete S."/>
            <person name="Guldener U."/>
            <person name="Henrissat B."/>
            <person name="Howlett B.J."/>
            <person name="Kodira C."/>
            <person name="Kretschmer M."/>
            <person name="Lappartient A."/>
            <person name="Leroch M."/>
            <person name="Levis C."/>
            <person name="Mauceli E."/>
            <person name="Neuveglise C."/>
            <person name="Oeser B."/>
            <person name="Pearson M."/>
            <person name="Poulain J."/>
            <person name="Poussereau N."/>
            <person name="Quesneville H."/>
            <person name="Rascle C."/>
            <person name="Schumacher J."/>
            <person name="Segurens B."/>
            <person name="Sexton A."/>
            <person name="Silva E."/>
            <person name="Sirven C."/>
            <person name="Soanes D.M."/>
            <person name="Talbot N.J."/>
            <person name="Templeton M."/>
            <person name="Yandava C."/>
            <person name="Yarden O."/>
            <person name="Zeng Q."/>
            <person name="Rollins J.A."/>
            <person name="Lebrun M.H."/>
            <person name="Dickman M."/>
        </authorList>
    </citation>
    <scope>NUCLEOTIDE SEQUENCE [LARGE SCALE GENOMIC DNA]</scope>
    <source>
        <strain evidence="3">ATCC 18683 / 1980 / Ss-1</strain>
    </source>
</reference>
<proteinExistence type="predicted"/>
<dbReference type="EMBL" id="CH476629">
    <property type="protein sequence ID" value="EDO04511.1"/>
    <property type="molecule type" value="Genomic_DNA"/>
</dbReference>
<gene>
    <name evidence="2" type="ORF">SS1G_06994</name>
</gene>
<name>A7ENU5_SCLS1</name>